<evidence type="ECO:0000313" key="1">
    <source>
        <dbReference type="EMBL" id="CAL1529626.1"/>
    </source>
</evidence>
<dbReference type="Proteomes" id="UP001497497">
    <property type="component" value="Unassembled WGS sequence"/>
</dbReference>
<proteinExistence type="predicted"/>
<name>A0AAV2HC61_LYMST</name>
<feature type="non-terminal residue" evidence="1">
    <location>
        <position position="232"/>
    </location>
</feature>
<evidence type="ECO:0000313" key="2">
    <source>
        <dbReference type="Proteomes" id="UP001497497"/>
    </source>
</evidence>
<dbReference type="AlphaFoldDB" id="A0AAV2HC61"/>
<dbReference type="EMBL" id="CAXITT010000052">
    <property type="protein sequence ID" value="CAL1529626.1"/>
    <property type="molecule type" value="Genomic_DNA"/>
</dbReference>
<keyword evidence="2" id="KW-1185">Reference proteome</keyword>
<accession>A0AAV2HC61</accession>
<protein>
    <submittedName>
        <fullName evidence="1">Uncharacterized protein</fullName>
    </submittedName>
</protein>
<organism evidence="1 2">
    <name type="scientific">Lymnaea stagnalis</name>
    <name type="common">Great pond snail</name>
    <name type="synonym">Helix stagnalis</name>
    <dbReference type="NCBI Taxonomy" id="6523"/>
    <lineage>
        <taxon>Eukaryota</taxon>
        <taxon>Metazoa</taxon>
        <taxon>Spiralia</taxon>
        <taxon>Lophotrochozoa</taxon>
        <taxon>Mollusca</taxon>
        <taxon>Gastropoda</taxon>
        <taxon>Heterobranchia</taxon>
        <taxon>Euthyneura</taxon>
        <taxon>Panpulmonata</taxon>
        <taxon>Hygrophila</taxon>
        <taxon>Lymnaeoidea</taxon>
        <taxon>Lymnaeidae</taxon>
        <taxon>Lymnaea</taxon>
    </lineage>
</organism>
<reference evidence="1 2" key="1">
    <citation type="submission" date="2024-04" db="EMBL/GenBank/DDBJ databases">
        <authorList>
            <consortium name="Genoscope - CEA"/>
            <person name="William W."/>
        </authorList>
    </citation>
    <scope>NUCLEOTIDE SEQUENCE [LARGE SCALE GENOMIC DNA]</scope>
</reference>
<sequence>MKILFKLKGKIETIENVSVDDKCFPLVAGIHPYAASAVQTSPLARESALWYKTLAVDSVYIDCNARVIYWLPVIADIDPELVALRRSFPSDTNNEDFIPTHAKPLFEDCGHYEFDASLKEMMGKCCLLVKKYMKRTISTEEFNKNVANILHVYILKAIIFSNENMFCLIRAKALIDERLRKAEEDILGVADGIEKLEKCQNTLMASLLHKENMDSELYLRTCDRSFLNIFLK</sequence>
<comment type="caution">
    <text evidence="1">The sequence shown here is derived from an EMBL/GenBank/DDBJ whole genome shotgun (WGS) entry which is preliminary data.</text>
</comment>
<gene>
    <name evidence="1" type="ORF">GSLYS_00003781001</name>
</gene>